<comment type="caution">
    <text evidence="2">The sequence shown here is derived from an EMBL/GenBank/DDBJ whole genome shotgun (WGS) entry which is preliminary data.</text>
</comment>
<organism evidence="2 3">
    <name type="scientific">Photobacterium kishitanii</name>
    <dbReference type="NCBI Taxonomy" id="318456"/>
    <lineage>
        <taxon>Bacteria</taxon>
        <taxon>Pseudomonadati</taxon>
        <taxon>Pseudomonadota</taxon>
        <taxon>Gammaproteobacteria</taxon>
        <taxon>Vibrionales</taxon>
        <taxon>Vibrionaceae</taxon>
        <taxon>Photobacterium</taxon>
    </lineage>
</organism>
<sequence length="128" mass="15101">MIALMYLFFIAGLSFLLRKILYVISVKGSFWDTVWILIPYGFFLAWVGHELHMGEVTFLIIFLSSLIVLYSWMKQFKMEKNMLETIGYNAHRARYIARFNFRLLRVYICGLFLYICSFVGGFLFMSSA</sequence>
<feature type="transmembrane region" description="Helical" evidence="1">
    <location>
        <begin position="104"/>
        <end position="125"/>
    </location>
</feature>
<evidence type="ECO:0000256" key="1">
    <source>
        <dbReference type="SAM" id="Phobius"/>
    </source>
</evidence>
<keyword evidence="1" id="KW-0472">Membrane</keyword>
<keyword evidence="1" id="KW-1133">Transmembrane helix</keyword>
<reference evidence="2 3" key="1">
    <citation type="submission" date="2018-01" db="EMBL/GenBank/DDBJ databases">
        <title>Whole genome sequencing of Histamine producing bacteria.</title>
        <authorList>
            <person name="Butler K."/>
        </authorList>
    </citation>
    <scope>NUCLEOTIDE SEQUENCE [LARGE SCALE GENOMIC DNA]</scope>
    <source>
        <strain evidence="2 3">FS-7.2</strain>
    </source>
</reference>
<dbReference type="Proteomes" id="UP000241426">
    <property type="component" value="Unassembled WGS sequence"/>
</dbReference>
<evidence type="ECO:0000313" key="3">
    <source>
        <dbReference type="Proteomes" id="UP000241426"/>
    </source>
</evidence>
<evidence type="ECO:0000313" key="2">
    <source>
        <dbReference type="EMBL" id="PSU95713.1"/>
    </source>
</evidence>
<proteinExistence type="predicted"/>
<dbReference type="EMBL" id="PYNF01000018">
    <property type="protein sequence ID" value="PSU95713.1"/>
    <property type="molecule type" value="Genomic_DNA"/>
</dbReference>
<protein>
    <submittedName>
        <fullName evidence="2">Uncharacterized protein</fullName>
    </submittedName>
</protein>
<name>A0A2T3KEM9_9GAMM</name>
<dbReference type="AlphaFoldDB" id="A0A2T3KEM9"/>
<keyword evidence="1" id="KW-0812">Transmembrane</keyword>
<accession>A0A2T3KEM9</accession>
<gene>
    <name evidence="2" type="ORF">C9J27_17725</name>
</gene>
<feature type="transmembrane region" description="Helical" evidence="1">
    <location>
        <begin position="6"/>
        <end position="23"/>
    </location>
</feature>
<feature type="transmembrane region" description="Helical" evidence="1">
    <location>
        <begin position="53"/>
        <end position="73"/>
    </location>
</feature>